<dbReference type="InterPro" id="IPR004416">
    <property type="entry name" value="MnmG"/>
</dbReference>
<dbReference type="eggNOG" id="KOG2311">
    <property type="taxonomic scope" value="Eukaryota"/>
</dbReference>
<accession>K8EWJ8</accession>
<dbReference type="OrthoDB" id="3329at2759"/>
<feature type="region of interest" description="Disordered" evidence="5">
    <location>
        <begin position="193"/>
        <end position="218"/>
    </location>
</feature>
<dbReference type="PANTHER" id="PTHR11806">
    <property type="entry name" value="GLUCOSE INHIBITED DIVISION PROTEIN A"/>
    <property type="match status" value="1"/>
</dbReference>
<gene>
    <name evidence="7" type="ORF">Bathy05g01680</name>
</gene>
<dbReference type="GO" id="GO:0050660">
    <property type="term" value="F:flavin adenine dinucleotide binding"/>
    <property type="evidence" value="ECO:0007669"/>
    <property type="project" value="InterPro"/>
</dbReference>
<evidence type="ECO:0000313" key="7">
    <source>
        <dbReference type="EMBL" id="CCO16830.1"/>
    </source>
</evidence>
<evidence type="ECO:0000259" key="6">
    <source>
        <dbReference type="SMART" id="SM01228"/>
    </source>
</evidence>
<dbReference type="FunFam" id="3.50.50.60:FF:000002">
    <property type="entry name" value="tRNA uridine 5-carboxymethylaminomethyl modification enzyme MnmG"/>
    <property type="match status" value="1"/>
</dbReference>
<comment type="similarity">
    <text evidence="2">Belongs to the MnmG family.</text>
</comment>
<dbReference type="NCBIfam" id="TIGR00136">
    <property type="entry name" value="mnmG_gidA"/>
    <property type="match status" value="1"/>
</dbReference>
<protein>
    <submittedName>
        <fullName evidence="7">tRNA uridine 5-carboxymethylaminomethyl modification enzyme GidA</fullName>
    </submittedName>
</protein>
<evidence type="ECO:0000256" key="3">
    <source>
        <dbReference type="ARBA" id="ARBA00022630"/>
    </source>
</evidence>
<organism evidence="7 8">
    <name type="scientific">Bathycoccus prasinos</name>
    <dbReference type="NCBI Taxonomy" id="41875"/>
    <lineage>
        <taxon>Eukaryota</taxon>
        <taxon>Viridiplantae</taxon>
        <taxon>Chlorophyta</taxon>
        <taxon>Mamiellophyceae</taxon>
        <taxon>Mamiellales</taxon>
        <taxon>Bathycoccaceae</taxon>
        <taxon>Bathycoccus</taxon>
    </lineage>
</organism>
<dbReference type="GO" id="GO:0070899">
    <property type="term" value="P:mitochondrial tRNA wobble uridine modification"/>
    <property type="evidence" value="ECO:0007669"/>
    <property type="project" value="UniProtKB-ARBA"/>
</dbReference>
<evidence type="ECO:0000256" key="2">
    <source>
        <dbReference type="ARBA" id="ARBA00007653"/>
    </source>
</evidence>
<dbReference type="InterPro" id="IPR036188">
    <property type="entry name" value="FAD/NAD-bd_sf"/>
</dbReference>
<evidence type="ECO:0000313" key="8">
    <source>
        <dbReference type="Proteomes" id="UP000198341"/>
    </source>
</evidence>
<dbReference type="Proteomes" id="UP000198341">
    <property type="component" value="Chromosome 5"/>
</dbReference>
<comment type="cofactor">
    <cofactor evidence="1">
        <name>FAD</name>
        <dbReference type="ChEBI" id="CHEBI:57692"/>
    </cofactor>
</comment>
<dbReference type="PROSITE" id="PS01280">
    <property type="entry name" value="GIDA_1"/>
    <property type="match status" value="1"/>
</dbReference>
<dbReference type="InterPro" id="IPR044920">
    <property type="entry name" value="MnmG_C_subdom_sf"/>
</dbReference>
<dbReference type="Gene3D" id="3.50.50.60">
    <property type="entry name" value="FAD/NAD(P)-binding domain"/>
    <property type="match status" value="2"/>
</dbReference>
<dbReference type="SMART" id="SM01228">
    <property type="entry name" value="GIDA_assoc_3"/>
    <property type="match status" value="1"/>
</dbReference>
<keyword evidence="3" id="KW-0285">Flavoprotein</keyword>
<dbReference type="PANTHER" id="PTHR11806:SF0">
    <property type="entry name" value="PROTEIN MTO1 HOMOLOG, MITOCHONDRIAL"/>
    <property type="match status" value="1"/>
</dbReference>
<dbReference type="SUPFAM" id="SSF51905">
    <property type="entry name" value="FAD/NAD(P)-binding domain"/>
    <property type="match status" value="1"/>
</dbReference>
<evidence type="ECO:0000256" key="1">
    <source>
        <dbReference type="ARBA" id="ARBA00001974"/>
    </source>
</evidence>
<dbReference type="GeneID" id="19015671"/>
<evidence type="ECO:0000256" key="4">
    <source>
        <dbReference type="ARBA" id="ARBA00022827"/>
    </source>
</evidence>
<feature type="compositionally biased region" description="Low complexity" evidence="5">
    <location>
        <begin position="197"/>
        <end position="211"/>
    </location>
</feature>
<dbReference type="Gene3D" id="1.10.150.570">
    <property type="entry name" value="GidA associated domain, C-terminal subdomain"/>
    <property type="match status" value="1"/>
</dbReference>
<dbReference type="EMBL" id="FO082274">
    <property type="protein sequence ID" value="CCO16830.1"/>
    <property type="molecule type" value="Genomic_DNA"/>
</dbReference>
<dbReference type="FunFam" id="1.10.150.570:FF:000001">
    <property type="entry name" value="tRNA uridine 5-carboxymethylaminomethyl modification enzyme MnmG"/>
    <property type="match status" value="1"/>
</dbReference>
<dbReference type="InterPro" id="IPR002218">
    <property type="entry name" value="MnmG-rel"/>
</dbReference>
<dbReference type="InterPro" id="IPR020595">
    <property type="entry name" value="MnmG-rel_CS"/>
</dbReference>
<sequence length="766" mass="84697">MRRRAAAAAAAAARVRGHLTSGRSKREDQLTGNFHRLFFNSNKRRFLNNLRPLAREGENSNNEFDVVVVGGGHAGTEAAAAANRRGSRVALITPQPVKSIGEMSCNPSIGGLGKGTLVREIDALDGLMAKAADLSGIQFRVLNSSKGKAVRGVRAQMDRGLYKKHMQKLVGELPNVTVVDACVSGLLIDERGEEKSSSSSSSSRNSSNNTSDRSDVSKTCKGVRLEDGTSVFAKAVVITTGTFLRGVLHLGGGEKVFNAGRISSNVTERADNLASTASSSLADSLYGLNLRMGRLRTGTPPRLRKSTIDFTRCEEQKGDDVPEPFSFYNLSLSSTKRPWMPSQEQVSCHSTSTNAETEKMIMSHPNYADENLATGPRYCPSIESKVRRFPNRDHVVWLEPEGLTSDIIYPAGISNSLPKGTQLDMLRSIPGLENVEMLRPGYAVEYDYVDPRELRRTLEVQKVKGLYLAGQINGTTGYEEAAAQGVLAGANAADRDSPLELSRDSSYLGVLADDLTTRGATEPYRMFSSRVERRLSIRGDNADIRLTKIGHKCGLVSDERYQFATERENLSKRAIHLLKNTNGFRQQAKQWIHLGCMRCPDARHGRLISPAEVIQSGEEIGNIINALSQMVSNTKAEKENSIYDEEKETETALRELLDIRERDISALELASTDLYYENYIRRQSKDVSDMKKDETLIIPEDINYDDVFGLSAEDKEKLASVRPETLGHAGRIQGVSQSAMLSLLRYCQKKDRYDERQKEKKVFINK</sequence>
<feature type="domain" description="tRNA uridine 5-carboxymethylaminomethyl modification enzyme C-terminal subdomain" evidence="6">
    <location>
        <begin position="674"/>
        <end position="745"/>
    </location>
</feature>
<dbReference type="Pfam" id="PF01134">
    <property type="entry name" value="GIDA"/>
    <property type="match status" value="1"/>
</dbReference>
<dbReference type="GO" id="GO:0005739">
    <property type="term" value="C:mitochondrion"/>
    <property type="evidence" value="ECO:0007669"/>
    <property type="project" value="GOC"/>
</dbReference>
<dbReference type="PROSITE" id="PS01281">
    <property type="entry name" value="GIDA_2"/>
    <property type="match status" value="1"/>
</dbReference>
<dbReference type="STRING" id="41875.K8EWJ8"/>
<name>K8EWJ8_9CHLO</name>
<reference evidence="7 8" key="1">
    <citation type="submission" date="2011-10" db="EMBL/GenBank/DDBJ databases">
        <authorList>
            <person name="Genoscope - CEA"/>
        </authorList>
    </citation>
    <scope>NUCLEOTIDE SEQUENCE [LARGE SCALE GENOMIC DNA]</scope>
    <source>
        <strain evidence="7 8">RCC 1105</strain>
    </source>
</reference>
<dbReference type="InterPro" id="IPR047001">
    <property type="entry name" value="MnmG_C_subdom"/>
</dbReference>
<dbReference type="Pfam" id="PF13932">
    <property type="entry name" value="SAM_GIDA_C"/>
    <property type="match status" value="1"/>
</dbReference>
<proteinExistence type="inferred from homology"/>
<evidence type="ECO:0000256" key="5">
    <source>
        <dbReference type="SAM" id="MobiDB-lite"/>
    </source>
</evidence>
<dbReference type="RefSeq" id="XP_007513272.1">
    <property type="nucleotide sequence ID" value="XM_007513210.1"/>
</dbReference>
<dbReference type="KEGG" id="bpg:Bathy05g01680"/>
<dbReference type="AlphaFoldDB" id="K8EWJ8"/>
<keyword evidence="8" id="KW-1185">Reference proteome</keyword>
<dbReference type="InterPro" id="IPR026904">
    <property type="entry name" value="MnmG_C"/>
</dbReference>
<dbReference type="GO" id="GO:0030488">
    <property type="term" value="P:tRNA methylation"/>
    <property type="evidence" value="ECO:0007669"/>
    <property type="project" value="TreeGrafter"/>
</dbReference>
<dbReference type="InterPro" id="IPR040131">
    <property type="entry name" value="MnmG_N"/>
</dbReference>
<keyword evidence="4" id="KW-0274">FAD</keyword>